<dbReference type="AlphaFoldDB" id="A0A803PA41"/>
<dbReference type="EnsemblPlants" id="evm.model.03.717">
    <property type="protein sequence ID" value="cds.evm.model.03.717"/>
    <property type="gene ID" value="evm.TU.03.717"/>
</dbReference>
<dbReference type="EMBL" id="UZAU01000265">
    <property type="status" value="NOT_ANNOTATED_CDS"/>
    <property type="molecule type" value="Genomic_DNA"/>
</dbReference>
<dbReference type="Gramene" id="evm.model.03.717">
    <property type="protein sequence ID" value="cds.evm.model.03.717"/>
    <property type="gene ID" value="evm.TU.03.717"/>
</dbReference>
<sequence>MFKESSAAQLPQLMLRENKGPHLVGRVSVKGSSQTAGHAKGIRELKSHSIPRAEAICSREPYGFSIERSRHSETQQIGLCL</sequence>
<organism evidence="1 2">
    <name type="scientific">Cannabis sativa</name>
    <name type="common">Hemp</name>
    <name type="synonym">Marijuana</name>
    <dbReference type="NCBI Taxonomy" id="3483"/>
    <lineage>
        <taxon>Eukaryota</taxon>
        <taxon>Viridiplantae</taxon>
        <taxon>Streptophyta</taxon>
        <taxon>Embryophyta</taxon>
        <taxon>Tracheophyta</taxon>
        <taxon>Spermatophyta</taxon>
        <taxon>Magnoliopsida</taxon>
        <taxon>eudicotyledons</taxon>
        <taxon>Gunneridae</taxon>
        <taxon>Pentapetalae</taxon>
        <taxon>rosids</taxon>
        <taxon>fabids</taxon>
        <taxon>Rosales</taxon>
        <taxon>Cannabaceae</taxon>
        <taxon>Cannabis</taxon>
    </lineage>
</organism>
<evidence type="ECO:0000313" key="1">
    <source>
        <dbReference type="EnsemblPlants" id="cds.evm.model.03.717"/>
    </source>
</evidence>
<keyword evidence="2" id="KW-1185">Reference proteome</keyword>
<proteinExistence type="predicted"/>
<protein>
    <submittedName>
        <fullName evidence="1">Uncharacterized protein</fullName>
    </submittedName>
</protein>
<accession>A0A803PA41</accession>
<reference evidence="1" key="1">
    <citation type="submission" date="2018-11" db="EMBL/GenBank/DDBJ databases">
        <authorList>
            <person name="Grassa J C."/>
        </authorList>
    </citation>
    <scope>NUCLEOTIDE SEQUENCE [LARGE SCALE GENOMIC DNA]</scope>
</reference>
<dbReference type="Proteomes" id="UP000596661">
    <property type="component" value="Chromosome 3"/>
</dbReference>
<name>A0A803PA41_CANSA</name>
<evidence type="ECO:0000313" key="2">
    <source>
        <dbReference type="Proteomes" id="UP000596661"/>
    </source>
</evidence>
<reference evidence="1" key="2">
    <citation type="submission" date="2021-03" db="UniProtKB">
        <authorList>
            <consortium name="EnsemblPlants"/>
        </authorList>
    </citation>
    <scope>IDENTIFICATION</scope>
</reference>